<dbReference type="EMBL" id="CAJVPY010034407">
    <property type="protein sequence ID" value="CAG8799960.1"/>
    <property type="molecule type" value="Genomic_DNA"/>
</dbReference>
<protein>
    <submittedName>
        <fullName evidence="1">22606_t:CDS:1</fullName>
    </submittedName>
</protein>
<name>A0A9N9P3K0_9GLOM</name>
<keyword evidence="2" id="KW-1185">Reference proteome</keyword>
<dbReference type="Proteomes" id="UP000789405">
    <property type="component" value="Unassembled WGS sequence"/>
</dbReference>
<comment type="caution">
    <text evidence="1">The sequence shown here is derived from an EMBL/GenBank/DDBJ whole genome shotgun (WGS) entry which is preliminary data.</text>
</comment>
<feature type="non-terminal residue" evidence="1">
    <location>
        <position position="1"/>
    </location>
</feature>
<evidence type="ECO:0000313" key="1">
    <source>
        <dbReference type="EMBL" id="CAG8799960.1"/>
    </source>
</evidence>
<sequence>LFMEVVNDNKKSKPVTIICIQEYFKDSNSSWRFTPVIDNDKGNLRFK</sequence>
<gene>
    <name evidence="1" type="ORF">DERYTH_LOCUS23167</name>
</gene>
<organism evidence="1 2">
    <name type="scientific">Dentiscutata erythropus</name>
    <dbReference type="NCBI Taxonomy" id="1348616"/>
    <lineage>
        <taxon>Eukaryota</taxon>
        <taxon>Fungi</taxon>
        <taxon>Fungi incertae sedis</taxon>
        <taxon>Mucoromycota</taxon>
        <taxon>Glomeromycotina</taxon>
        <taxon>Glomeromycetes</taxon>
        <taxon>Diversisporales</taxon>
        <taxon>Gigasporaceae</taxon>
        <taxon>Dentiscutata</taxon>
    </lineage>
</organism>
<dbReference type="AlphaFoldDB" id="A0A9N9P3K0"/>
<evidence type="ECO:0000313" key="2">
    <source>
        <dbReference type="Proteomes" id="UP000789405"/>
    </source>
</evidence>
<reference evidence="1" key="1">
    <citation type="submission" date="2021-06" db="EMBL/GenBank/DDBJ databases">
        <authorList>
            <person name="Kallberg Y."/>
            <person name="Tangrot J."/>
            <person name="Rosling A."/>
        </authorList>
    </citation>
    <scope>NUCLEOTIDE SEQUENCE</scope>
    <source>
        <strain evidence="1">MA453B</strain>
    </source>
</reference>
<proteinExistence type="predicted"/>
<accession>A0A9N9P3K0</accession>